<dbReference type="InterPro" id="IPR015424">
    <property type="entry name" value="PyrdxlP-dep_Trfase"/>
</dbReference>
<dbReference type="SUPFAM" id="SSF53383">
    <property type="entry name" value="PLP-dependent transferases"/>
    <property type="match status" value="1"/>
</dbReference>
<dbReference type="OrthoDB" id="9768668at2"/>
<evidence type="ECO:0000256" key="1">
    <source>
        <dbReference type="RuleBase" id="RU004508"/>
    </source>
</evidence>
<gene>
    <name evidence="2" type="ORF">CLV75_2504</name>
</gene>
<dbReference type="Pfam" id="PF01041">
    <property type="entry name" value="DegT_DnrJ_EryC1"/>
    <property type="match status" value="1"/>
</dbReference>
<keyword evidence="1" id="KW-0663">Pyridoxal phosphate</keyword>
<comment type="similarity">
    <text evidence="1">Belongs to the DegT/DnrJ/EryC1 family.</text>
</comment>
<name>A0A497ZHV8_9RHOB</name>
<protein>
    <submittedName>
        <fullName evidence="2">dTDP-4-amino-4,6-dideoxygalactose transaminase</fullName>
    </submittedName>
</protein>
<reference evidence="2 3" key="1">
    <citation type="submission" date="2018-10" db="EMBL/GenBank/DDBJ databases">
        <title>Genomic Encyclopedia of Archaeal and Bacterial Type Strains, Phase II (KMG-II): from individual species to whole genera.</title>
        <authorList>
            <person name="Goeker M."/>
        </authorList>
    </citation>
    <scope>NUCLEOTIDE SEQUENCE [LARGE SCALE GENOMIC DNA]</scope>
    <source>
        <strain evidence="2 3">DSM 29317</strain>
    </source>
</reference>
<organism evidence="2 3">
    <name type="scientific">Ruegeria conchae</name>
    <dbReference type="NCBI Taxonomy" id="981384"/>
    <lineage>
        <taxon>Bacteria</taxon>
        <taxon>Pseudomonadati</taxon>
        <taxon>Pseudomonadota</taxon>
        <taxon>Alphaproteobacteria</taxon>
        <taxon>Rhodobacterales</taxon>
        <taxon>Roseobacteraceae</taxon>
        <taxon>Ruegeria</taxon>
    </lineage>
</organism>
<dbReference type="InterPro" id="IPR000653">
    <property type="entry name" value="DegT/StrS_aminotransferase"/>
</dbReference>
<keyword evidence="3" id="KW-1185">Reference proteome</keyword>
<proteinExistence type="inferred from homology"/>
<evidence type="ECO:0000313" key="2">
    <source>
        <dbReference type="EMBL" id="RLK07382.1"/>
    </source>
</evidence>
<dbReference type="EMBL" id="RCCT01000003">
    <property type="protein sequence ID" value="RLK07382.1"/>
    <property type="molecule type" value="Genomic_DNA"/>
</dbReference>
<dbReference type="RefSeq" id="WP_010441231.1">
    <property type="nucleotide sequence ID" value="NZ_AEYW01000012.1"/>
</dbReference>
<evidence type="ECO:0000313" key="3">
    <source>
        <dbReference type="Proteomes" id="UP000271700"/>
    </source>
</evidence>
<sequence length="357" mass="39657">MPGRKVLFVEEKQPNMARVSELLQACANQSQWANRGPLYHELRALCIDHVGLPETWDVVPLANGGMALEALAALQSYRAGRRMKWVASAYTFQNLGRGRFDDVLFLDCDDRGLLDLHALEALDPVTYDGIIVTNPLGLYQDFSDYSALARRLCKRLLLDNASGFHTKLPNVPWQAISLHHTKPYGLGEGGLAILPKDQAAHLVELTSYGFDLADSAFWVGNCKISDVACAFLIDRIESAGTWGPPSIEQRDRVISIATGLGLKPLHTPVANIPMTSIPFLASDHVLYEQMAFTRHLTFQKYYVPAAPRPNAVDIFNRVVNIPCHKDVAKVNDDEIRDDIQRVLAQSRPTESCLGIVR</sequence>
<accession>A0A497ZHV8</accession>
<dbReference type="STRING" id="981384.GCA_000192475_02101"/>
<comment type="caution">
    <text evidence="2">The sequence shown here is derived from an EMBL/GenBank/DDBJ whole genome shotgun (WGS) entry which is preliminary data.</text>
</comment>
<dbReference type="Gene3D" id="3.40.640.10">
    <property type="entry name" value="Type I PLP-dependent aspartate aminotransferase-like (Major domain)"/>
    <property type="match status" value="1"/>
</dbReference>
<dbReference type="Proteomes" id="UP000271700">
    <property type="component" value="Unassembled WGS sequence"/>
</dbReference>
<dbReference type="AlphaFoldDB" id="A0A497ZHV8"/>
<dbReference type="InterPro" id="IPR015421">
    <property type="entry name" value="PyrdxlP-dep_Trfase_major"/>
</dbReference>